<dbReference type="GO" id="GO:0005634">
    <property type="term" value="C:nucleus"/>
    <property type="evidence" value="ECO:0007669"/>
    <property type="project" value="TreeGrafter"/>
</dbReference>
<feature type="domain" description="HTH myb-type" evidence="3">
    <location>
        <begin position="112"/>
        <end position="161"/>
    </location>
</feature>
<dbReference type="SMART" id="SM00717">
    <property type="entry name" value="SANT"/>
    <property type="match status" value="2"/>
</dbReference>
<dbReference type="PANTHER" id="PTHR45614">
    <property type="entry name" value="MYB PROTEIN-RELATED"/>
    <property type="match status" value="1"/>
</dbReference>
<feature type="region of interest" description="Disordered" evidence="1">
    <location>
        <begin position="1"/>
        <end position="42"/>
    </location>
</feature>
<dbReference type="GO" id="GO:0000978">
    <property type="term" value="F:RNA polymerase II cis-regulatory region sequence-specific DNA binding"/>
    <property type="evidence" value="ECO:0007669"/>
    <property type="project" value="TreeGrafter"/>
</dbReference>
<keyword evidence="5" id="KW-1185">Reference proteome</keyword>
<evidence type="ECO:0000313" key="4">
    <source>
        <dbReference type="EnsemblProtists" id="PYU1_T000095"/>
    </source>
</evidence>
<reference evidence="5" key="1">
    <citation type="journal article" date="2010" name="Genome Biol.">
        <title>Genome sequence of the necrotrophic plant pathogen Pythium ultimum reveals original pathogenicity mechanisms and effector repertoire.</title>
        <authorList>
            <person name="Levesque C.A."/>
            <person name="Brouwer H."/>
            <person name="Cano L."/>
            <person name="Hamilton J.P."/>
            <person name="Holt C."/>
            <person name="Huitema E."/>
            <person name="Raffaele S."/>
            <person name="Robideau G.P."/>
            <person name="Thines M."/>
            <person name="Win J."/>
            <person name="Zerillo M.M."/>
            <person name="Beakes G.W."/>
            <person name="Boore J.L."/>
            <person name="Busam D."/>
            <person name="Dumas B."/>
            <person name="Ferriera S."/>
            <person name="Fuerstenberg S.I."/>
            <person name="Gachon C.M."/>
            <person name="Gaulin E."/>
            <person name="Govers F."/>
            <person name="Grenville-Briggs L."/>
            <person name="Horner N."/>
            <person name="Hostetler J."/>
            <person name="Jiang R.H."/>
            <person name="Johnson J."/>
            <person name="Krajaejun T."/>
            <person name="Lin H."/>
            <person name="Meijer H.J."/>
            <person name="Moore B."/>
            <person name="Morris P."/>
            <person name="Phuntmart V."/>
            <person name="Puiu D."/>
            <person name="Shetty J."/>
            <person name="Stajich J.E."/>
            <person name="Tripathy S."/>
            <person name="Wawra S."/>
            <person name="van West P."/>
            <person name="Whitty B.R."/>
            <person name="Coutinho P.M."/>
            <person name="Henrissat B."/>
            <person name="Martin F."/>
            <person name="Thomas P.D."/>
            <person name="Tyler B.M."/>
            <person name="De Vries R.P."/>
            <person name="Kamoun S."/>
            <person name="Yandell M."/>
            <person name="Tisserat N."/>
            <person name="Buell C.R."/>
        </authorList>
    </citation>
    <scope>NUCLEOTIDE SEQUENCE</scope>
    <source>
        <strain evidence="5">DAOM:BR144</strain>
    </source>
</reference>
<dbReference type="SUPFAM" id="SSF46689">
    <property type="entry name" value="Homeodomain-like"/>
    <property type="match status" value="1"/>
</dbReference>
<name>K3W554_GLOUD</name>
<dbReference type="eggNOG" id="KOG0048">
    <property type="taxonomic scope" value="Eukaryota"/>
</dbReference>
<feature type="compositionally biased region" description="Low complexity" evidence="1">
    <location>
        <begin position="166"/>
        <end position="175"/>
    </location>
</feature>
<feature type="domain" description="HTH myb-type" evidence="3">
    <location>
        <begin position="55"/>
        <end position="110"/>
    </location>
</feature>
<reference evidence="5" key="2">
    <citation type="submission" date="2010-04" db="EMBL/GenBank/DDBJ databases">
        <authorList>
            <person name="Buell R."/>
            <person name="Hamilton J."/>
            <person name="Hostetler J."/>
        </authorList>
    </citation>
    <scope>NUCLEOTIDE SEQUENCE [LARGE SCALE GENOMIC DNA]</scope>
    <source>
        <strain evidence="5">DAOM:BR144</strain>
    </source>
</reference>
<dbReference type="PROSITE" id="PS51294">
    <property type="entry name" value="HTH_MYB"/>
    <property type="match status" value="2"/>
</dbReference>
<organism evidence="4 5">
    <name type="scientific">Globisporangium ultimum (strain ATCC 200006 / CBS 805.95 / DAOM BR144)</name>
    <name type="common">Pythium ultimum</name>
    <dbReference type="NCBI Taxonomy" id="431595"/>
    <lineage>
        <taxon>Eukaryota</taxon>
        <taxon>Sar</taxon>
        <taxon>Stramenopiles</taxon>
        <taxon>Oomycota</taxon>
        <taxon>Peronosporomycetes</taxon>
        <taxon>Pythiales</taxon>
        <taxon>Pythiaceae</taxon>
        <taxon>Globisporangium</taxon>
    </lineage>
</organism>
<dbReference type="InParanoid" id="K3W554"/>
<dbReference type="CDD" id="cd00167">
    <property type="entry name" value="SANT"/>
    <property type="match status" value="2"/>
</dbReference>
<dbReference type="InterPro" id="IPR009057">
    <property type="entry name" value="Homeodomain-like_sf"/>
</dbReference>
<dbReference type="Pfam" id="PF00249">
    <property type="entry name" value="Myb_DNA-binding"/>
    <property type="match status" value="2"/>
</dbReference>
<evidence type="ECO:0000313" key="5">
    <source>
        <dbReference type="Proteomes" id="UP000019132"/>
    </source>
</evidence>
<evidence type="ECO:0000259" key="3">
    <source>
        <dbReference type="PROSITE" id="PS51294"/>
    </source>
</evidence>
<sequence>MEPPSVVYPDALFTDSSNNAIDNDNAHDGHQDEQQDETQQDAYDETDAYDTACHAPHARRQQWSRRDDLVILQFVRECGTKRWAKIADLLPGRTPKQCRTRWLNFLDPTIDKAPWRADETELIFAAQEQMGNKWAEIAKLLPGRTDNAIKNHWYSTYRRHRRQAAKQRGSAAAKAVSNAPLSPSQANFSSRSSAAAKEKRKIPKPHKLTVDSHERCAMLSSPMSVSSPDARHGVQFHNFPAVSPLGGTPSLRSHPLYASPSLMSPPTMAPQFQFPGASFFPRSPLPDLLLSPPSITTGFSFYPPRGESLLFDLQATAPAPSLQNHQSAWQDLGFTLTDSDSNSDCGASPSSTKPTICMQQSTGSIQVEETSLGMLLPPKEGASNPTMFNSDSDTSGVCVGRSRVALLRKEEETTRKRSDSADLFLDCVELLSTKKKHTKHTSLL</sequence>
<dbReference type="Gene3D" id="1.10.10.60">
    <property type="entry name" value="Homeodomain-like"/>
    <property type="match status" value="2"/>
</dbReference>
<dbReference type="VEuPathDB" id="FungiDB:PYU1_G000095"/>
<dbReference type="Proteomes" id="UP000019132">
    <property type="component" value="Unassembled WGS sequence"/>
</dbReference>
<dbReference type="EnsemblProtists" id="PYU1_T000095">
    <property type="protein sequence ID" value="PYU1_T000095"/>
    <property type="gene ID" value="PYU1_G000095"/>
</dbReference>
<dbReference type="HOGENOM" id="CLU_036465_0_0_1"/>
<dbReference type="InterPro" id="IPR017930">
    <property type="entry name" value="Myb_dom"/>
</dbReference>
<dbReference type="EMBL" id="GL376636">
    <property type="status" value="NOT_ANNOTATED_CDS"/>
    <property type="molecule type" value="Genomic_DNA"/>
</dbReference>
<dbReference type="PANTHER" id="PTHR45614:SF274">
    <property type="entry name" value="MYB-LIKE DNA-BINDING PROTEIN"/>
    <property type="match status" value="1"/>
</dbReference>
<feature type="domain" description="Myb-like" evidence="2">
    <location>
        <begin position="107"/>
        <end position="157"/>
    </location>
</feature>
<dbReference type="PROSITE" id="PS50090">
    <property type="entry name" value="MYB_LIKE"/>
    <property type="match status" value="2"/>
</dbReference>
<dbReference type="GO" id="GO:0000981">
    <property type="term" value="F:DNA-binding transcription factor activity, RNA polymerase II-specific"/>
    <property type="evidence" value="ECO:0007669"/>
    <property type="project" value="TreeGrafter"/>
</dbReference>
<dbReference type="AlphaFoldDB" id="K3W554"/>
<feature type="region of interest" description="Disordered" evidence="1">
    <location>
        <begin position="159"/>
        <end position="207"/>
    </location>
</feature>
<feature type="compositionally biased region" description="Polar residues" evidence="1">
    <location>
        <begin position="179"/>
        <end position="188"/>
    </location>
</feature>
<dbReference type="InterPro" id="IPR001005">
    <property type="entry name" value="SANT/Myb"/>
</dbReference>
<reference evidence="4" key="3">
    <citation type="submission" date="2015-02" db="UniProtKB">
        <authorList>
            <consortium name="EnsemblProtists"/>
        </authorList>
    </citation>
    <scope>IDENTIFICATION</scope>
    <source>
        <strain evidence="4">DAOM BR144</strain>
    </source>
</reference>
<proteinExistence type="predicted"/>
<dbReference type="InterPro" id="IPR050560">
    <property type="entry name" value="MYB_TF"/>
</dbReference>
<evidence type="ECO:0000256" key="1">
    <source>
        <dbReference type="SAM" id="MobiDB-lite"/>
    </source>
</evidence>
<feature type="compositionally biased region" description="Basic residues" evidence="1">
    <location>
        <begin position="198"/>
        <end position="207"/>
    </location>
</feature>
<feature type="compositionally biased region" description="Basic and acidic residues" evidence="1">
    <location>
        <begin position="24"/>
        <end position="33"/>
    </location>
</feature>
<accession>K3W554</accession>
<dbReference type="STRING" id="431595.K3W554"/>
<feature type="domain" description="Myb-like" evidence="2">
    <location>
        <begin position="55"/>
        <end position="106"/>
    </location>
</feature>
<evidence type="ECO:0000259" key="2">
    <source>
        <dbReference type="PROSITE" id="PS50090"/>
    </source>
</evidence>
<protein>
    <submittedName>
        <fullName evidence="4">Uncharacterized protein</fullName>
    </submittedName>
</protein>